<dbReference type="PATRIC" id="fig|345309.4.peg.1170"/>
<dbReference type="Gene3D" id="1.25.40.10">
    <property type="entry name" value="Tetratricopeptide repeat domain"/>
    <property type="match status" value="1"/>
</dbReference>
<dbReference type="PANTHER" id="PTHR11102:SF160">
    <property type="entry name" value="ERAD-ASSOCIATED E3 UBIQUITIN-PROTEIN LIGASE COMPONENT HRD3"/>
    <property type="match status" value="1"/>
</dbReference>
<sequence length="125" mass="14186">MSNRKPSASAEAEASRARAWLEEACDLYETGERRRTVQLLLKAALAGVREAQLNLANIYDDADGVRRDIAKGRYWYKRAITQGLPEGAYNLGMSYLNRGDKRRAKRWFMVAKSMGSEDAVERLSR</sequence>
<organism evidence="1 2">
    <name type="scientific">Luteibacter yeojuensis</name>
    <dbReference type="NCBI Taxonomy" id="345309"/>
    <lineage>
        <taxon>Bacteria</taxon>
        <taxon>Pseudomonadati</taxon>
        <taxon>Pseudomonadota</taxon>
        <taxon>Gammaproteobacteria</taxon>
        <taxon>Lysobacterales</taxon>
        <taxon>Rhodanobacteraceae</taxon>
        <taxon>Luteibacter</taxon>
    </lineage>
</organism>
<dbReference type="SUPFAM" id="SSF81901">
    <property type="entry name" value="HCP-like"/>
    <property type="match status" value="1"/>
</dbReference>
<proteinExistence type="predicted"/>
<keyword evidence="2" id="KW-1185">Reference proteome</keyword>
<dbReference type="Proteomes" id="UP000033651">
    <property type="component" value="Unassembled WGS sequence"/>
</dbReference>
<dbReference type="OrthoDB" id="6114904at2"/>
<dbReference type="AlphaFoldDB" id="A0A0F3KU85"/>
<dbReference type="SMART" id="SM00671">
    <property type="entry name" value="SEL1"/>
    <property type="match status" value="2"/>
</dbReference>
<evidence type="ECO:0008006" key="3">
    <source>
        <dbReference type="Google" id="ProtNLM"/>
    </source>
</evidence>
<dbReference type="InterPro" id="IPR050767">
    <property type="entry name" value="Sel1_AlgK"/>
</dbReference>
<protein>
    <recommendedName>
        <fullName evidence="3">Sel1 repeat-containing protein</fullName>
    </recommendedName>
</protein>
<accession>A0A0F3KU85</accession>
<comment type="caution">
    <text evidence="1">The sequence shown here is derived from an EMBL/GenBank/DDBJ whole genome shotgun (WGS) entry which is preliminary data.</text>
</comment>
<evidence type="ECO:0000313" key="2">
    <source>
        <dbReference type="Proteomes" id="UP000033651"/>
    </source>
</evidence>
<evidence type="ECO:0000313" key="1">
    <source>
        <dbReference type="EMBL" id="KJV34830.1"/>
    </source>
</evidence>
<dbReference type="EMBL" id="JZRB01000018">
    <property type="protein sequence ID" value="KJV34830.1"/>
    <property type="molecule type" value="Genomic_DNA"/>
</dbReference>
<reference evidence="1 2" key="1">
    <citation type="submission" date="2015-03" db="EMBL/GenBank/DDBJ databases">
        <title>Draft genome sequence of Luteibacter yeojuensis strain SU11.</title>
        <authorList>
            <person name="Sulaiman J."/>
            <person name="Priya K."/>
            <person name="Chan K.-G."/>
        </authorList>
    </citation>
    <scope>NUCLEOTIDE SEQUENCE [LARGE SCALE GENOMIC DNA]</scope>
    <source>
        <strain evidence="1 2">SU11</strain>
    </source>
</reference>
<gene>
    <name evidence="1" type="ORF">VI08_09650</name>
</gene>
<name>A0A0F3KU85_9GAMM</name>
<dbReference type="Pfam" id="PF08238">
    <property type="entry name" value="Sel1"/>
    <property type="match status" value="3"/>
</dbReference>
<dbReference type="InterPro" id="IPR011990">
    <property type="entry name" value="TPR-like_helical_dom_sf"/>
</dbReference>
<dbReference type="PANTHER" id="PTHR11102">
    <property type="entry name" value="SEL-1-LIKE PROTEIN"/>
    <property type="match status" value="1"/>
</dbReference>
<dbReference type="InterPro" id="IPR006597">
    <property type="entry name" value="Sel1-like"/>
</dbReference>